<feature type="transmembrane region" description="Helical" evidence="2">
    <location>
        <begin position="55"/>
        <end position="76"/>
    </location>
</feature>
<proteinExistence type="predicted"/>
<sequence>MGRSSPHTVGVFDDHMNHLILGLGIPGTCLAFLVLCAYAYAAWHPVSKHHLNRVSFRLLIYALLANLTFGITLLIGTQTPGVTSYCSFVAFLTNLSLMFSAGMFFCMALNLQLTLVHSVNGMSMEKYYICGTLINDDLETCSYWNADRQLMLHWLIGTQLFWVLVMSTGEVLAFSVIIGYFISYELMTRKYRPKSESNIAEHLEHPTSSESPISMYRNVILRIGLYPLVSLLLNFSSCVIALYLVKNHTPTELNWRLWIADLAIYAVRPLVYSVLALTDPAFIRAIMAIKQPIEKSLVQQSLGFQFAAQAGSTIVHLELQAIDPSQGRKDDDTNLTWTSGHSQEPHIPDKREPNESTKTLPPEWNLSGLHSRKGSATDLNVACQM</sequence>
<name>A0AAD6Z266_9AGAR</name>
<dbReference type="EMBL" id="JARIHO010000100">
    <property type="protein sequence ID" value="KAJ7304670.1"/>
    <property type="molecule type" value="Genomic_DNA"/>
</dbReference>
<keyword evidence="4" id="KW-1185">Reference proteome</keyword>
<feature type="transmembrane region" description="Helical" evidence="2">
    <location>
        <begin position="257"/>
        <end position="277"/>
    </location>
</feature>
<dbReference type="Proteomes" id="UP001218218">
    <property type="component" value="Unassembled WGS sequence"/>
</dbReference>
<evidence type="ECO:0000313" key="4">
    <source>
        <dbReference type="Proteomes" id="UP001218218"/>
    </source>
</evidence>
<feature type="transmembrane region" description="Helical" evidence="2">
    <location>
        <begin position="88"/>
        <end position="113"/>
    </location>
</feature>
<evidence type="ECO:0000256" key="2">
    <source>
        <dbReference type="SAM" id="Phobius"/>
    </source>
</evidence>
<evidence type="ECO:0000256" key="1">
    <source>
        <dbReference type="SAM" id="MobiDB-lite"/>
    </source>
</evidence>
<evidence type="ECO:0000313" key="3">
    <source>
        <dbReference type="EMBL" id="KAJ7304670.1"/>
    </source>
</evidence>
<feature type="transmembrane region" description="Helical" evidence="2">
    <location>
        <begin position="223"/>
        <end position="245"/>
    </location>
</feature>
<feature type="transmembrane region" description="Helical" evidence="2">
    <location>
        <begin position="20"/>
        <end position="43"/>
    </location>
</feature>
<keyword evidence="2" id="KW-0472">Membrane</keyword>
<organism evidence="3 4">
    <name type="scientific">Mycena albidolilacea</name>
    <dbReference type="NCBI Taxonomy" id="1033008"/>
    <lineage>
        <taxon>Eukaryota</taxon>
        <taxon>Fungi</taxon>
        <taxon>Dikarya</taxon>
        <taxon>Basidiomycota</taxon>
        <taxon>Agaricomycotina</taxon>
        <taxon>Agaricomycetes</taxon>
        <taxon>Agaricomycetidae</taxon>
        <taxon>Agaricales</taxon>
        <taxon>Marasmiineae</taxon>
        <taxon>Mycenaceae</taxon>
        <taxon>Mycena</taxon>
    </lineage>
</organism>
<feature type="region of interest" description="Disordered" evidence="1">
    <location>
        <begin position="325"/>
        <end position="371"/>
    </location>
</feature>
<gene>
    <name evidence="3" type="ORF">DFH08DRAFT_976663</name>
</gene>
<feature type="compositionally biased region" description="Basic and acidic residues" evidence="1">
    <location>
        <begin position="343"/>
        <end position="355"/>
    </location>
</feature>
<accession>A0AAD6Z266</accession>
<protein>
    <submittedName>
        <fullName evidence="3">Uncharacterized protein</fullName>
    </submittedName>
</protein>
<keyword evidence="2" id="KW-1133">Transmembrane helix</keyword>
<comment type="caution">
    <text evidence="3">The sequence shown here is derived from an EMBL/GenBank/DDBJ whole genome shotgun (WGS) entry which is preliminary data.</text>
</comment>
<keyword evidence="2" id="KW-0812">Transmembrane</keyword>
<feature type="transmembrane region" description="Helical" evidence="2">
    <location>
        <begin position="160"/>
        <end position="182"/>
    </location>
</feature>
<dbReference type="AlphaFoldDB" id="A0AAD6Z266"/>
<reference evidence="3" key="1">
    <citation type="submission" date="2023-03" db="EMBL/GenBank/DDBJ databases">
        <title>Massive genome expansion in bonnet fungi (Mycena s.s.) driven by repeated elements and novel gene families across ecological guilds.</title>
        <authorList>
            <consortium name="Lawrence Berkeley National Laboratory"/>
            <person name="Harder C.B."/>
            <person name="Miyauchi S."/>
            <person name="Viragh M."/>
            <person name="Kuo A."/>
            <person name="Thoen E."/>
            <person name="Andreopoulos B."/>
            <person name="Lu D."/>
            <person name="Skrede I."/>
            <person name="Drula E."/>
            <person name="Henrissat B."/>
            <person name="Morin E."/>
            <person name="Kohler A."/>
            <person name="Barry K."/>
            <person name="LaButti K."/>
            <person name="Morin E."/>
            <person name="Salamov A."/>
            <person name="Lipzen A."/>
            <person name="Mereny Z."/>
            <person name="Hegedus B."/>
            <person name="Baldrian P."/>
            <person name="Stursova M."/>
            <person name="Weitz H."/>
            <person name="Taylor A."/>
            <person name="Grigoriev I.V."/>
            <person name="Nagy L.G."/>
            <person name="Martin F."/>
            <person name="Kauserud H."/>
        </authorList>
    </citation>
    <scope>NUCLEOTIDE SEQUENCE</scope>
    <source>
        <strain evidence="3">CBHHK002</strain>
    </source>
</reference>